<reference evidence="2" key="1">
    <citation type="journal article" date="2019" name="Int. J. Syst. Evol. Microbiol.">
        <title>The Global Catalogue of Microorganisms (GCM) 10K type strain sequencing project: providing services to taxonomists for standard genome sequencing and annotation.</title>
        <authorList>
            <consortium name="The Broad Institute Genomics Platform"/>
            <consortium name="The Broad Institute Genome Sequencing Center for Infectious Disease"/>
            <person name="Wu L."/>
            <person name="Ma J."/>
        </authorList>
    </citation>
    <scope>NUCLEOTIDE SEQUENCE [LARGE SCALE GENOMIC DNA]</scope>
    <source>
        <strain evidence="2">NBRC 3271</strain>
    </source>
</reference>
<proteinExistence type="predicted"/>
<sequence length="165" mass="18040">MGRQCTICAHPLVRDIDRALIDPHRTYLSVAEAFPGTHAKALERHHKTHLIPRLQKVDGLRQGDAEEAIGLLAQMDDLRERAMKLLKQAEDGGNTRTALAAVKEIRGVLDSLARITGEGTRTGTVINVFNAPAWVNVQTNILTALTPFPEARAAVVKALAQTEHD</sequence>
<evidence type="ECO:0000313" key="2">
    <source>
        <dbReference type="Proteomes" id="UP001156613"/>
    </source>
</evidence>
<gene>
    <name evidence="1" type="ORF">GCM10010937_06540</name>
</gene>
<keyword evidence="2" id="KW-1185">Reference proteome</keyword>
<accession>A0ABQ5WFG8</accession>
<dbReference type="EMBL" id="BSNT01000017">
    <property type="protein sequence ID" value="GLQ58851.1"/>
    <property type="molecule type" value="Genomic_DNA"/>
</dbReference>
<comment type="caution">
    <text evidence="1">The sequence shown here is derived from an EMBL/GenBank/DDBJ whole genome shotgun (WGS) entry which is preliminary data.</text>
</comment>
<dbReference type="Proteomes" id="UP001156613">
    <property type="component" value="Unassembled WGS sequence"/>
</dbReference>
<dbReference type="RefSeq" id="WP_062503347.1">
    <property type="nucleotide sequence ID" value="NZ_BEWO01000006.1"/>
</dbReference>
<name>A0ABQ5WFG8_GLUJA</name>
<protein>
    <submittedName>
        <fullName evidence="1">Uncharacterized protein</fullName>
    </submittedName>
</protein>
<organism evidence="1 2">
    <name type="scientific">Gluconobacter japonicus</name>
    <dbReference type="NCBI Taxonomy" id="376620"/>
    <lineage>
        <taxon>Bacteria</taxon>
        <taxon>Pseudomonadati</taxon>
        <taxon>Pseudomonadota</taxon>
        <taxon>Alphaproteobacteria</taxon>
        <taxon>Acetobacterales</taxon>
        <taxon>Acetobacteraceae</taxon>
        <taxon>Gluconobacter</taxon>
    </lineage>
</organism>
<evidence type="ECO:0000313" key="1">
    <source>
        <dbReference type="EMBL" id="GLQ58851.1"/>
    </source>
</evidence>